<dbReference type="OrthoDB" id="5738083at2"/>
<name>A0A1Z4EWW7_9MYCO</name>
<dbReference type="PANTHER" id="PTHR35176:SF11">
    <property type="entry name" value="PYRIDOXAMINE 5'-PHOSPHATE OXIDASE FAMILY PROTEIN"/>
    <property type="match status" value="1"/>
</dbReference>
<dbReference type="InterPro" id="IPR011576">
    <property type="entry name" value="Pyridox_Oxase_N"/>
</dbReference>
<dbReference type="InterPro" id="IPR052019">
    <property type="entry name" value="F420H2_bilvrd_red/Heme_oxyg"/>
</dbReference>
<sequence>MARDIGLNIGTVAAGRYILLTTFTKDGVPKPTPMGFVAEGDELLLTTSANTWKVGRIRRNRKVRVAVCTQRGRVISPSADATAVIVEDPASVARIRSAVVSRYGLAGRIATAWLDRRNGARVGISVTLGAPETPGGF</sequence>
<dbReference type="GO" id="GO:0005829">
    <property type="term" value="C:cytosol"/>
    <property type="evidence" value="ECO:0007669"/>
    <property type="project" value="TreeGrafter"/>
</dbReference>
<dbReference type="InterPro" id="IPR012349">
    <property type="entry name" value="Split_barrel_FMN-bd"/>
</dbReference>
<dbReference type="KEGG" id="mste:MSTE_02141"/>
<dbReference type="NCBIfam" id="TIGR03666">
    <property type="entry name" value="Rv2061_F420"/>
    <property type="match status" value="1"/>
</dbReference>
<dbReference type="PANTHER" id="PTHR35176">
    <property type="entry name" value="HEME OXYGENASE HI_0854-RELATED"/>
    <property type="match status" value="1"/>
</dbReference>
<accession>A0A1Z4EWW7</accession>
<feature type="domain" description="Pyridoxamine 5'-phosphate oxidase N-terminal" evidence="2">
    <location>
        <begin position="17"/>
        <end position="104"/>
    </location>
</feature>
<evidence type="ECO:0000313" key="4">
    <source>
        <dbReference type="Proteomes" id="UP000217954"/>
    </source>
</evidence>
<dbReference type="SUPFAM" id="SSF50475">
    <property type="entry name" value="FMN-binding split barrel"/>
    <property type="match status" value="1"/>
</dbReference>
<evidence type="ECO:0000313" key="3">
    <source>
        <dbReference type="EMBL" id="BAX97455.1"/>
    </source>
</evidence>
<dbReference type="InterPro" id="IPR019965">
    <property type="entry name" value="PPOX_F420-dep_Rv2061_put"/>
</dbReference>
<dbReference type="AlphaFoldDB" id="A0A1Z4EWW7"/>
<keyword evidence="1" id="KW-0560">Oxidoreductase</keyword>
<evidence type="ECO:0000256" key="1">
    <source>
        <dbReference type="ARBA" id="ARBA00023002"/>
    </source>
</evidence>
<evidence type="ECO:0000259" key="2">
    <source>
        <dbReference type="Pfam" id="PF01243"/>
    </source>
</evidence>
<dbReference type="GO" id="GO:0070967">
    <property type="term" value="F:coenzyme F420 binding"/>
    <property type="evidence" value="ECO:0007669"/>
    <property type="project" value="TreeGrafter"/>
</dbReference>
<dbReference type="Proteomes" id="UP000217954">
    <property type="component" value="Chromosome"/>
</dbReference>
<protein>
    <recommendedName>
        <fullName evidence="2">Pyridoxamine 5'-phosphate oxidase N-terminal domain-containing protein</fullName>
    </recommendedName>
</protein>
<dbReference type="Pfam" id="PF01243">
    <property type="entry name" value="PNPOx_N"/>
    <property type="match status" value="1"/>
</dbReference>
<proteinExistence type="predicted"/>
<dbReference type="RefSeq" id="WP_096501019.1">
    <property type="nucleotide sequence ID" value="NZ_AP018165.1"/>
</dbReference>
<reference evidence="3 4" key="2">
    <citation type="journal article" date="2017" name="Int. J. Syst. Evol. Microbiol.">
        <title>Mycobacterium stephanolepidis sp. nov., a rapidly growing species related to Mycobacterium chelonae, isolated from marine teleost fish, Stephanolepis cirrhifer.</title>
        <authorList>
            <person name="Fukano H."/>
            <person name="Wada S."/>
            <person name="Kurata O."/>
            <person name="Katayama K."/>
            <person name="Fujiwara N."/>
            <person name="Hoshino Y."/>
        </authorList>
    </citation>
    <scope>NUCLEOTIDE SEQUENCE [LARGE SCALE GENOMIC DNA]</scope>
    <source>
        <strain evidence="3 4">NJB0901</strain>
    </source>
</reference>
<dbReference type="Gene3D" id="2.30.110.10">
    <property type="entry name" value="Electron Transport, Fmn-binding Protein, Chain A"/>
    <property type="match status" value="1"/>
</dbReference>
<dbReference type="GO" id="GO:0016627">
    <property type="term" value="F:oxidoreductase activity, acting on the CH-CH group of donors"/>
    <property type="evidence" value="ECO:0007669"/>
    <property type="project" value="TreeGrafter"/>
</dbReference>
<organism evidence="3 4">
    <name type="scientific">[Mycobacterium] stephanolepidis</name>
    <dbReference type="NCBI Taxonomy" id="1520670"/>
    <lineage>
        <taxon>Bacteria</taxon>
        <taxon>Bacillati</taxon>
        <taxon>Actinomycetota</taxon>
        <taxon>Actinomycetes</taxon>
        <taxon>Mycobacteriales</taxon>
        <taxon>Mycobacteriaceae</taxon>
        <taxon>Mycobacteroides</taxon>
    </lineage>
</organism>
<dbReference type="EMBL" id="AP018165">
    <property type="protein sequence ID" value="BAX97455.1"/>
    <property type="molecule type" value="Genomic_DNA"/>
</dbReference>
<reference evidence="4" key="1">
    <citation type="journal article" date="2017" name="Genome Announc.">
        <title>Complete Genome Sequence of Mycobacterium stephanolepidis.</title>
        <authorList>
            <person name="Fukano H."/>
            <person name="Yoshida M."/>
            <person name="Katayama Y."/>
            <person name="Omatsu T."/>
            <person name="Mizutani T."/>
            <person name="Kurata O."/>
            <person name="Wada S."/>
            <person name="Hoshino Y."/>
        </authorList>
    </citation>
    <scope>NUCLEOTIDE SEQUENCE [LARGE SCALE GENOMIC DNA]</scope>
    <source>
        <strain evidence="4">NJB0901</strain>
    </source>
</reference>
<gene>
    <name evidence="3" type="ORF">MSTE_02141</name>
</gene>
<keyword evidence="4" id="KW-1185">Reference proteome</keyword>